<gene>
    <name evidence="1" type="primary">M</name>
</gene>
<dbReference type="EMBL" id="BK063658">
    <property type="protein sequence ID" value="DBA13212.1"/>
    <property type="molecule type" value="Viral_cRNA"/>
</dbReference>
<accession>A0AA48SFL5</accession>
<protein>
    <submittedName>
        <fullName evidence="1">Matrix protein</fullName>
    </submittedName>
</protein>
<dbReference type="InterPro" id="IPR038520">
    <property type="entry name" value="BDV_M_sf"/>
</dbReference>
<reference evidence="1" key="1">
    <citation type="journal article" date="2023" name="bioRxiv">
        <title>Diving Deep into Fish Bornaviruses: Uncovering Hidden Diversity and Transcriptional Strategies through Comprehensive Data Mining.</title>
        <authorList>
            <person name="Eshak M."/>
            <person name="Rubbenstroth D."/>
            <person name="Beer M."/>
            <person name="Pfaff F."/>
        </authorList>
    </citation>
    <scope>NUCLEOTIDE SEQUENCE</scope>
    <source>
        <strain evidence="1">LG1</strain>
    </source>
</reference>
<organism evidence="1">
    <name type="scientific">Bombay duck fish bornavirus</name>
    <dbReference type="NCBI Taxonomy" id="3067899"/>
    <lineage>
        <taxon>Viruses</taxon>
        <taxon>Riboviria</taxon>
        <taxon>Orthornavirae</taxon>
        <taxon>Negarnaviricota</taxon>
        <taxon>Haploviricotina</taxon>
        <taxon>Monjiviricetes</taxon>
        <taxon>Mononegavirales</taxon>
        <taxon>Bornaviridae</taxon>
        <taxon>Cultervirus</taxon>
        <taxon>Cultervirus harpadoni</taxon>
    </lineage>
</organism>
<sequence>MPFKDYKPFDPADALVPGYYSLVLTIYFKNSKQFLKVALASSSSPFQVPFLPSALTLDLEPVSAQEICIFYRWETSVFDSLKAILVLPKKVPQKGKIRVDPEASQHAFTAGFEVESFEIRSIGSGPLGGDIKP</sequence>
<proteinExistence type="predicted"/>
<evidence type="ECO:0000313" key="1">
    <source>
        <dbReference type="EMBL" id="DBA13212.1"/>
    </source>
</evidence>
<dbReference type="Gene3D" id="2.70.20.40">
    <property type="entry name" value="Borna disease virus, matrix protein"/>
    <property type="match status" value="1"/>
</dbReference>
<name>A0AA48SFL5_9MONO</name>